<dbReference type="RefSeq" id="WP_254324150.1">
    <property type="nucleotide sequence ID" value="NZ_CP073115.1"/>
</dbReference>
<dbReference type="EMBL" id="CP073115">
    <property type="protein sequence ID" value="UTG69609.1"/>
    <property type="molecule type" value="Genomic_DNA"/>
</dbReference>
<protein>
    <submittedName>
        <fullName evidence="1">Phosphoglycerate kinase</fullName>
    </submittedName>
</protein>
<sequence length="132" mass="15541">MGLDMYGYTMNAEFVGDRQIDVNVSEDEREEAALNHFAYWRKFNHLHGWMENLYRQKGGKAEVFNCCTVRLELEDLDRLESDLNEEKLEYTPGFFFGDDEIYPEDITETKNFIANARLAIATGQAVFYDSWW</sequence>
<reference evidence="1" key="1">
    <citation type="submission" date="2021-04" db="EMBL/GenBank/DDBJ databases">
        <title>Characterizing Neisseria spp. as novel respiratory pathobionts in bronchiectasis.</title>
        <authorList>
            <person name="Li L."/>
            <person name="Mac Aogain M."/>
            <person name="Xu T."/>
            <person name="Jaggi T.K."/>
            <person name="Chan L.Y."/>
            <person name="Keir H.R."/>
            <person name="Dicker A.J."/>
            <person name="Qu J."/>
            <person name="Liu Y."/>
            <person name="Chen H.S."/>
            <person name="Koh M.S."/>
            <person name="Ong T.H."/>
            <person name="Lim A.Y.H."/>
            <person name="Abisheganaden J."/>
            <person name="Low T.B."/>
            <person name="Oliver B.G."/>
            <person name="Tan N.S."/>
            <person name="Fang M."/>
            <person name="Chalmers J.D."/>
            <person name="Chotirmall S.H."/>
        </authorList>
    </citation>
    <scope>NUCLEOTIDE SEQUENCE</scope>
    <source>
        <strain evidence="1">TT0077</strain>
    </source>
</reference>
<dbReference type="GO" id="GO:0016301">
    <property type="term" value="F:kinase activity"/>
    <property type="evidence" value="ECO:0007669"/>
    <property type="project" value="UniProtKB-KW"/>
</dbReference>
<dbReference type="AlphaFoldDB" id="A0A9X9HTQ8"/>
<keyword evidence="1" id="KW-0808">Transferase</keyword>
<name>A0A9X9HTQ8_NEISU</name>
<evidence type="ECO:0000313" key="1">
    <source>
        <dbReference type="EMBL" id="UTG69609.1"/>
    </source>
</evidence>
<evidence type="ECO:0000313" key="2">
    <source>
        <dbReference type="Proteomes" id="UP001057296"/>
    </source>
</evidence>
<accession>A0A9X9HTQ8</accession>
<organism evidence="1 2">
    <name type="scientific">Neisseria subflava</name>
    <dbReference type="NCBI Taxonomy" id="28449"/>
    <lineage>
        <taxon>Bacteria</taxon>
        <taxon>Pseudomonadati</taxon>
        <taxon>Pseudomonadota</taxon>
        <taxon>Betaproteobacteria</taxon>
        <taxon>Neisseriales</taxon>
        <taxon>Neisseriaceae</taxon>
        <taxon>Neisseria</taxon>
    </lineage>
</organism>
<keyword evidence="1" id="KW-0418">Kinase</keyword>
<proteinExistence type="predicted"/>
<gene>
    <name evidence="1" type="ORF">KCG54_10660</name>
</gene>
<dbReference type="Proteomes" id="UP001057296">
    <property type="component" value="Chromosome"/>
</dbReference>